<evidence type="ECO:0000313" key="12">
    <source>
        <dbReference type="Proteomes" id="UP001320831"/>
    </source>
</evidence>
<evidence type="ECO:0000256" key="1">
    <source>
        <dbReference type="ARBA" id="ARBA00002442"/>
    </source>
</evidence>
<keyword evidence="7 9" id="KW-1133">Transmembrane helix</keyword>
<evidence type="ECO:0000259" key="10">
    <source>
        <dbReference type="Pfam" id="PF01578"/>
    </source>
</evidence>
<keyword evidence="9" id="KW-1003">Cell membrane</keyword>
<dbReference type="RefSeq" id="WP_260904506.1">
    <property type="nucleotide sequence ID" value="NZ_JAOCZP010000004.1"/>
</dbReference>
<protein>
    <recommendedName>
        <fullName evidence="4 9">Heme exporter protein C</fullName>
    </recommendedName>
    <alternativeName>
        <fullName evidence="9">Cytochrome c-type biogenesis protein</fullName>
    </alternativeName>
</protein>
<feature type="transmembrane region" description="Helical" evidence="9">
    <location>
        <begin position="163"/>
        <end position="186"/>
    </location>
</feature>
<evidence type="ECO:0000256" key="6">
    <source>
        <dbReference type="ARBA" id="ARBA00022748"/>
    </source>
</evidence>
<dbReference type="InterPro" id="IPR002541">
    <property type="entry name" value="Cyt_c_assembly"/>
</dbReference>
<name>A0ABT2LPM9_9HYPH</name>
<dbReference type="PRINTS" id="PR01386">
    <property type="entry name" value="CCMCBIOGNSIS"/>
</dbReference>
<dbReference type="EMBL" id="JAOCZP010000004">
    <property type="protein sequence ID" value="MCT7376511.1"/>
    <property type="molecule type" value="Genomic_DNA"/>
</dbReference>
<keyword evidence="6 9" id="KW-0201">Cytochrome c-type biogenesis</keyword>
<keyword evidence="8 9" id="KW-0472">Membrane</keyword>
<keyword evidence="12" id="KW-1185">Reference proteome</keyword>
<dbReference type="InterPro" id="IPR045062">
    <property type="entry name" value="Cyt_c_biogenesis_CcsA/CcmC"/>
</dbReference>
<organism evidence="11 12">
    <name type="scientific">Chelativorans salis</name>
    <dbReference type="NCBI Taxonomy" id="2978478"/>
    <lineage>
        <taxon>Bacteria</taxon>
        <taxon>Pseudomonadati</taxon>
        <taxon>Pseudomonadota</taxon>
        <taxon>Alphaproteobacteria</taxon>
        <taxon>Hyphomicrobiales</taxon>
        <taxon>Phyllobacteriaceae</taxon>
        <taxon>Chelativorans</taxon>
    </lineage>
</organism>
<keyword evidence="9" id="KW-0813">Transport</keyword>
<feature type="domain" description="Cytochrome c assembly protein" evidence="10">
    <location>
        <begin position="14"/>
        <end position="189"/>
    </location>
</feature>
<sequence>MSETANLTARLTALANPTRFLALAGNLVPWIGGASALVLAVGLGMAFAAPEDYQQGITVRIMYIHVPFAWLAMFCYAVMAASALGTLVWRHPLADVSLKAAAPIGAVFTALALVTGSIWGKPMWGTWWVWDARLTSVLVLFLMYLGVIALTRALDDQSRAARAAAILTLVGFINIPIIKFSVDWWNTLHQPASVFRLDGPTIHPSFLWPLLISAAGFTLLFLTLHLMAMRAEIWRRRVSAMRRMSARAAEGKLAEGQAS</sequence>
<evidence type="ECO:0000256" key="8">
    <source>
        <dbReference type="ARBA" id="ARBA00023136"/>
    </source>
</evidence>
<evidence type="ECO:0000256" key="4">
    <source>
        <dbReference type="ARBA" id="ARBA00016463"/>
    </source>
</evidence>
<accession>A0ABT2LPM9</accession>
<evidence type="ECO:0000313" key="11">
    <source>
        <dbReference type="EMBL" id="MCT7376511.1"/>
    </source>
</evidence>
<feature type="transmembrane region" description="Helical" evidence="9">
    <location>
        <begin position="68"/>
        <end position="89"/>
    </location>
</feature>
<feature type="transmembrane region" description="Helical" evidence="9">
    <location>
        <begin position="132"/>
        <end position="151"/>
    </location>
</feature>
<gene>
    <name evidence="9" type="primary">ccmC</name>
    <name evidence="11" type="ORF">N5A92_15860</name>
</gene>
<comment type="similarity">
    <text evidence="3 9">Belongs to the CcmC/CycZ/HelC family.</text>
</comment>
<evidence type="ECO:0000256" key="2">
    <source>
        <dbReference type="ARBA" id="ARBA00004141"/>
    </source>
</evidence>
<keyword evidence="9" id="KW-0997">Cell inner membrane</keyword>
<dbReference type="Proteomes" id="UP001320831">
    <property type="component" value="Unassembled WGS sequence"/>
</dbReference>
<feature type="transmembrane region" description="Helical" evidence="9">
    <location>
        <begin position="20"/>
        <end position="48"/>
    </location>
</feature>
<feature type="transmembrane region" description="Helical" evidence="9">
    <location>
        <begin position="101"/>
        <end position="120"/>
    </location>
</feature>
<reference evidence="11 12" key="1">
    <citation type="submission" date="2022-09" db="EMBL/GenBank/DDBJ databases">
        <title>Chelativorans salina sp. nov., a novel slightly halophilic bacterium isolated from a saline lake sediment enrichment.</title>
        <authorList>
            <person name="Gao L."/>
            <person name="Fang B.-Z."/>
            <person name="Li W.-J."/>
        </authorList>
    </citation>
    <scope>NUCLEOTIDE SEQUENCE [LARGE SCALE GENOMIC DNA]</scope>
    <source>
        <strain evidence="11 12">EGI FJ00035</strain>
    </source>
</reference>
<evidence type="ECO:0000256" key="3">
    <source>
        <dbReference type="ARBA" id="ARBA00005840"/>
    </source>
</evidence>
<dbReference type="Pfam" id="PF01578">
    <property type="entry name" value="Cytochrom_C_asm"/>
    <property type="match status" value="1"/>
</dbReference>
<dbReference type="InterPro" id="IPR003557">
    <property type="entry name" value="Cyt_c_biogenesis_CcmC"/>
</dbReference>
<comment type="function">
    <text evidence="1 9">Required for the export of heme to the periplasm for the biogenesis of c-type cytochromes.</text>
</comment>
<comment type="subcellular location">
    <subcellularLocation>
        <location evidence="9">Cell inner membrane</location>
    </subcellularLocation>
    <subcellularLocation>
        <location evidence="2">Membrane</location>
        <topology evidence="2">Multi-pass membrane protein</topology>
    </subcellularLocation>
</comment>
<dbReference type="PANTHER" id="PTHR30071">
    <property type="entry name" value="HEME EXPORTER PROTEIN C"/>
    <property type="match status" value="1"/>
</dbReference>
<evidence type="ECO:0000256" key="9">
    <source>
        <dbReference type="RuleBase" id="RU364092"/>
    </source>
</evidence>
<proteinExistence type="inferred from homology"/>
<keyword evidence="5 9" id="KW-0812">Transmembrane</keyword>
<feature type="transmembrane region" description="Helical" evidence="9">
    <location>
        <begin position="206"/>
        <end position="227"/>
    </location>
</feature>
<evidence type="ECO:0000256" key="5">
    <source>
        <dbReference type="ARBA" id="ARBA00022692"/>
    </source>
</evidence>
<dbReference type="PANTHER" id="PTHR30071:SF1">
    <property type="entry name" value="CYTOCHROME B_B6 PROTEIN-RELATED"/>
    <property type="match status" value="1"/>
</dbReference>
<evidence type="ECO:0000256" key="7">
    <source>
        <dbReference type="ARBA" id="ARBA00022989"/>
    </source>
</evidence>
<comment type="caution">
    <text evidence="11">The sequence shown here is derived from an EMBL/GenBank/DDBJ whole genome shotgun (WGS) entry which is preliminary data.</text>
</comment>
<dbReference type="NCBIfam" id="TIGR01191">
    <property type="entry name" value="ccmC"/>
    <property type="match status" value="1"/>
</dbReference>